<evidence type="ECO:0000313" key="2">
    <source>
        <dbReference type="Proteomes" id="UP001500503"/>
    </source>
</evidence>
<sequence>MTIIDRSYAEGRRRVLRAFDVSSHAGRTVTLWFSGTEDSSLQTGLVLDDVAVNAS</sequence>
<keyword evidence="2" id="KW-1185">Reference proteome</keyword>
<organism evidence="1 2">
    <name type="scientific">Actinoallomurus oryzae</name>
    <dbReference type="NCBI Taxonomy" id="502180"/>
    <lineage>
        <taxon>Bacteria</taxon>
        <taxon>Bacillati</taxon>
        <taxon>Actinomycetota</taxon>
        <taxon>Actinomycetes</taxon>
        <taxon>Streptosporangiales</taxon>
        <taxon>Thermomonosporaceae</taxon>
        <taxon>Actinoallomurus</taxon>
    </lineage>
</organism>
<proteinExistence type="predicted"/>
<dbReference type="EMBL" id="BAABHF010000012">
    <property type="protein sequence ID" value="GAA4487721.1"/>
    <property type="molecule type" value="Genomic_DNA"/>
</dbReference>
<dbReference type="Proteomes" id="UP001500503">
    <property type="component" value="Unassembled WGS sequence"/>
</dbReference>
<protein>
    <submittedName>
        <fullName evidence="1">Uncharacterized protein</fullName>
    </submittedName>
</protein>
<dbReference type="RefSeq" id="WP_345459359.1">
    <property type="nucleotide sequence ID" value="NZ_BAABHF010000012.1"/>
</dbReference>
<name>A0ABP8PK05_9ACTN</name>
<comment type="caution">
    <text evidence="1">The sequence shown here is derived from an EMBL/GenBank/DDBJ whole genome shotgun (WGS) entry which is preliminary data.</text>
</comment>
<evidence type="ECO:0000313" key="1">
    <source>
        <dbReference type="EMBL" id="GAA4487721.1"/>
    </source>
</evidence>
<gene>
    <name evidence="1" type="ORF">GCM10023191_016030</name>
</gene>
<reference evidence="2" key="1">
    <citation type="journal article" date="2019" name="Int. J. Syst. Evol. Microbiol.">
        <title>The Global Catalogue of Microorganisms (GCM) 10K type strain sequencing project: providing services to taxonomists for standard genome sequencing and annotation.</title>
        <authorList>
            <consortium name="The Broad Institute Genomics Platform"/>
            <consortium name="The Broad Institute Genome Sequencing Center for Infectious Disease"/>
            <person name="Wu L."/>
            <person name="Ma J."/>
        </authorList>
    </citation>
    <scope>NUCLEOTIDE SEQUENCE [LARGE SCALE GENOMIC DNA]</scope>
    <source>
        <strain evidence="2">JCM 17933</strain>
    </source>
</reference>
<accession>A0ABP8PK05</accession>